<feature type="transmembrane region" description="Helical" evidence="1">
    <location>
        <begin position="32"/>
        <end position="50"/>
    </location>
</feature>
<sequence length="51" mass="5920">MSVSSFDEAERRRLARLARHEASMRYRRRTRILRLAGLAVAVLVLVLVVVR</sequence>
<organism evidence="2 3">
    <name type="scientific">Raineyella fluvialis</name>
    <dbReference type="NCBI Taxonomy" id="2662261"/>
    <lineage>
        <taxon>Bacteria</taxon>
        <taxon>Bacillati</taxon>
        <taxon>Actinomycetota</taxon>
        <taxon>Actinomycetes</taxon>
        <taxon>Propionibacteriales</taxon>
        <taxon>Propionibacteriaceae</taxon>
        <taxon>Raineyella</taxon>
    </lineage>
</organism>
<keyword evidence="3" id="KW-1185">Reference proteome</keyword>
<reference evidence="2 3" key="1">
    <citation type="submission" date="2019-10" db="EMBL/GenBank/DDBJ databases">
        <title>Genomic analysis of Raineyella sp. CBA3103.</title>
        <authorList>
            <person name="Roh S.W."/>
        </authorList>
    </citation>
    <scope>NUCLEOTIDE SEQUENCE [LARGE SCALE GENOMIC DNA]</scope>
    <source>
        <strain evidence="2 3">CBA3103</strain>
    </source>
</reference>
<gene>
    <name evidence="2" type="ORF">Rai3103_08245</name>
</gene>
<evidence type="ECO:0000313" key="2">
    <source>
        <dbReference type="EMBL" id="QGF23662.1"/>
    </source>
</evidence>
<keyword evidence="1" id="KW-0472">Membrane</keyword>
<dbReference type="AlphaFoldDB" id="A0A5Q2F9T9"/>
<keyword evidence="1" id="KW-0812">Transmembrane</keyword>
<evidence type="ECO:0000313" key="3">
    <source>
        <dbReference type="Proteomes" id="UP000386847"/>
    </source>
</evidence>
<dbReference type="EMBL" id="CP045725">
    <property type="protein sequence ID" value="QGF23662.1"/>
    <property type="molecule type" value="Genomic_DNA"/>
</dbReference>
<keyword evidence="1" id="KW-1133">Transmembrane helix</keyword>
<dbReference type="Proteomes" id="UP000386847">
    <property type="component" value="Chromosome"/>
</dbReference>
<evidence type="ECO:0000256" key="1">
    <source>
        <dbReference type="SAM" id="Phobius"/>
    </source>
</evidence>
<dbReference type="KEGG" id="rain:Rai3103_08245"/>
<protein>
    <submittedName>
        <fullName evidence="2">Uncharacterized protein</fullName>
    </submittedName>
</protein>
<proteinExistence type="predicted"/>
<name>A0A5Q2F9T9_9ACTN</name>
<dbReference type="RefSeq" id="WP_153572192.1">
    <property type="nucleotide sequence ID" value="NZ_CP045725.1"/>
</dbReference>
<accession>A0A5Q2F9T9</accession>